<reference evidence="1 2" key="1">
    <citation type="journal article" date="2019" name="Nat. Med.">
        <title>A library of human gut bacterial isolates paired with longitudinal multiomics data enables mechanistic microbiome research.</title>
        <authorList>
            <person name="Poyet M."/>
            <person name="Groussin M."/>
            <person name="Gibbons S.M."/>
            <person name="Avila-Pacheco J."/>
            <person name="Jiang X."/>
            <person name="Kearney S.M."/>
            <person name="Perrotta A.R."/>
            <person name="Berdy B."/>
            <person name="Zhao S."/>
            <person name="Lieberman T.D."/>
            <person name="Swanson P.K."/>
            <person name="Smith M."/>
            <person name="Roesemann S."/>
            <person name="Alexander J.E."/>
            <person name="Rich S.A."/>
            <person name="Livny J."/>
            <person name="Vlamakis H."/>
            <person name="Clish C."/>
            <person name="Bullock K."/>
            <person name="Deik A."/>
            <person name="Scott J."/>
            <person name="Pierce K.A."/>
            <person name="Xavier R.J."/>
            <person name="Alm E.J."/>
        </authorList>
    </citation>
    <scope>NUCLEOTIDE SEQUENCE [LARGE SCALE GENOMIC DNA]</scope>
    <source>
        <strain evidence="1 2">BIOML-A25</strain>
    </source>
</reference>
<organism evidence="1 2">
    <name type="scientific">Bacteroides caccae</name>
    <dbReference type="NCBI Taxonomy" id="47678"/>
    <lineage>
        <taxon>Bacteria</taxon>
        <taxon>Pseudomonadati</taxon>
        <taxon>Bacteroidota</taxon>
        <taxon>Bacteroidia</taxon>
        <taxon>Bacteroidales</taxon>
        <taxon>Bacteroidaceae</taxon>
        <taxon>Bacteroides</taxon>
    </lineage>
</organism>
<dbReference type="AlphaFoldDB" id="A0A6H9QB13"/>
<evidence type="ECO:0000313" key="1">
    <source>
        <dbReference type="EMBL" id="KAA5478729.1"/>
    </source>
</evidence>
<protein>
    <submittedName>
        <fullName evidence="1">Uncharacterized protein</fullName>
    </submittedName>
</protein>
<evidence type="ECO:0000313" key="2">
    <source>
        <dbReference type="Proteomes" id="UP000427825"/>
    </source>
</evidence>
<accession>A0A6H9QB13</accession>
<name>A0A6H9QB13_9BACE</name>
<dbReference type="Proteomes" id="UP000427825">
    <property type="component" value="Unassembled WGS sequence"/>
</dbReference>
<comment type="caution">
    <text evidence="1">The sequence shown here is derived from an EMBL/GenBank/DDBJ whole genome shotgun (WGS) entry which is preliminary data.</text>
</comment>
<dbReference type="RefSeq" id="WP_149941637.1">
    <property type="nucleotide sequence ID" value="NZ_RCXH01000003.1"/>
</dbReference>
<dbReference type="EMBL" id="VVYJ01000003">
    <property type="protein sequence ID" value="KAA5478729.1"/>
    <property type="molecule type" value="Genomic_DNA"/>
</dbReference>
<proteinExistence type="predicted"/>
<sequence>MIDIFSLCRFFFKFGGNLTSRWYLHSPPSGKEGWLKAGVVGGYTMLIINDLRIHLPPPPTGTPPSRRRRMENTIDYQLSNYYFLN</sequence>
<gene>
    <name evidence="1" type="ORF">F2Y39_07060</name>
</gene>